<accession>A0ABU2YMG0</accession>
<evidence type="ECO:0000313" key="4">
    <source>
        <dbReference type="EMBL" id="MDT0559353.1"/>
    </source>
</evidence>
<dbReference type="Gene3D" id="3.40.50.1820">
    <property type="entry name" value="alpha/beta hydrolase"/>
    <property type="match status" value="1"/>
</dbReference>
<dbReference type="RefSeq" id="WP_311428118.1">
    <property type="nucleotide sequence ID" value="NZ_JAVRIA010000007.1"/>
</dbReference>
<gene>
    <name evidence="4" type="ORF">RM697_11870</name>
</gene>
<evidence type="ECO:0000256" key="2">
    <source>
        <dbReference type="SAM" id="SignalP"/>
    </source>
</evidence>
<feature type="signal peptide" evidence="2">
    <location>
        <begin position="1"/>
        <end position="17"/>
    </location>
</feature>
<keyword evidence="5" id="KW-1185">Reference proteome</keyword>
<dbReference type="InterPro" id="IPR026444">
    <property type="entry name" value="Secre_tail"/>
</dbReference>
<evidence type="ECO:0000259" key="3">
    <source>
        <dbReference type="Pfam" id="PF18962"/>
    </source>
</evidence>
<dbReference type="Pfam" id="PF18962">
    <property type="entry name" value="Por_Secre_tail"/>
    <property type="match status" value="1"/>
</dbReference>
<dbReference type="EMBL" id="JAVRIA010000007">
    <property type="protein sequence ID" value="MDT0559353.1"/>
    <property type="molecule type" value="Genomic_DNA"/>
</dbReference>
<evidence type="ECO:0000256" key="1">
    <source>
        <dbReference type="ARBA" id="ARBA00022729"/>
    </source>
</evidence>
<proteinExistence type="predicted"/>
<reference evidence="4 5" key="1">
    <citation type="submission" date="2023-09" db="EMBL/GenBank/DDBJ databases">
        <authorList>
            <person name="Rey-Velasco X."/>
        </authorList>
    </citation>
    <scope>NUCLEOTIDE SEQUENCE [LARGE SCALE GENOMIC DNA]</scope>
    <source>
        <strain evidence="4 5">W332</strain>
    </source>
</reference>
<dbReference type="Proteomes" id="UP001259492">
    <property type="component" value="Unassembled WGS sequence"/>
</dbReference>
<protein>
    <submittedName>
        <fullName evidence="4">T9SS type A sorting domain-containing protein</fullName>
    </submittedName>
</protein>
<feature type="domain" description="Secretion system C-terminal sorting" evidence="3">
    <location>
        <begin position="509"/>
        <end position="577"/>
    </location>
</feature>
<sequence length="579" mass="62322">MKIHYLLVFLFSISLTAQTPLVGTTVPDLAAYGESTNYVGEAEYQIFLDTDTGVLDKPIILVDGFDPGDTRSLTGLYDLLDFSGTSGTQNLADLVRAEGFDVVILNFPMYTRSADMANIDGGADFIERNAMLLVDLIGIINADKAANSPEQNVIIGPSMGGLISRYALNYMEQQSLDHDTRLWMSFDSPHHGANVPLGLQHQLNFLANGLDLGGLGDFSVVALQPLIDEFLKSPAARQLLTDHFESHLSAGSDVEFDPTLLTPEPHPWRTIFTNNMEGLTTSGFPEDTRNVAIINGSGIGNPYFAMGESGTTVTPGLSVIDLSIPNIAPFTTAVIQSNLTPAIVDGTEAISNIRVDFCIIGCNDLLNGTGLANAAAFPFSDGIDAAPGGLFDLSGLTGAFMPDPGSLEESFLNALAIDKFNFIPSVSGMALTITANGEIDWYHDFNLPPGTPPNGDVLNETPFVNYYMPDNNEPHVQLTEANVAFALSEIIPQTLTVSNLDFGIALDQNPVKDNLIIRSNETISNATLSVIDLTGKVVLSINTQLTDYNVIPFNAQSGIYLLRITNSDNLDFKTKIIKQ</sequence>
<dbReference type="SUPFAM" id="SSF53474">
    <property type="entry name" value="alpha/beta-Hydrolases"/>
    <property type="match status" value="1"/>
</dbReference>
<dbReference type="InterPro" id="IPR029058">
    <property type="entry name" value="AB_hydrolase_fold"/>
</dbReference>
<dbReference type="NCBIfam" id="TIGR04183">
    <property type="entry name" value="Por_Secre_tail"/>
    <property type="match status" value="1"/>
</dbReference>
<comment type="caution">
    <text evidence="4">The sequence shown here is derived from an EMBL/GenBank/DDBJ whole genome shotgun (WGS) entry which is preliminary data.</text>
</comment>
<evidence type="ECO:0000313" key="5">
    <source>
        <dbReference type="Proteomes" id="UP001259492"/>
    </source>
</evidence>
<feature type="chain" id="PRO_5045803882" evidence="2">
    <location>
        <begin position="18"/>
        <end position="579"/>
    </location>
</feature>
<name>A0ABU2YMG0_9FLAO</name>
<organism evidence="4 5">
    <name type="scientific">Microcosmobacter mediterraneus</name>
    <dbReference type="NCBI Taxonomy" id="3075607"/>
    <lineage>
        <taxon>Bacteria</taxon>
        <taxon>Pseudomonadati</taxon>
        <taxon>Bacteroidota</taxon>
        <taxon>Flavobacteriia</taxon>
        <taxon>Flavobacteriales</taxon>
        <taxon>Flavobacteriaceae</taxon>
        <taxon>Microcosmobacter</taxon>
    </lineage>
</organism>
<keyword evidence="1 2" id="KW-0732">Signal</keyword>